<accession>A0AAV4Q6V3</accession>
<name>A0AAV4Q6V3_CAEEX</name>
<reference evidence="1 2" key="1">
    <citation type="submission" date="2021-06" db="EMBL/GenBank/DDBJ databases">
        <title>Caerostris extrusa draft genome.</title>
        <authorList>
            <person name="Kono N."/>
            <person name="Arakawa K."/>
        </authorList>
    </citation>
    <scope>NUCLEOTIDE SEQUENCE [LARGE SCALE GENOMIC DNA]</scope>
</reference>
<sequence>MSNQEEGCVRTTFKPVGPAQSHLPVAYHPRVYRLHLLLFPNPTSLTSRKKKIGTFYFPQIGFVGHLLRTELSFFKNNKIARKAHSKSTRSRTEALSFHAVVTQRKWAIGILQATSSGIEAIPNLSTGHTNKRASK</sequence>
<gene>
    <name evidence="1" type="ORF">CEXT_600171</name>
</gene>
<dbReference type="EMBL" id="BPLR01005699">
    <property type="protein sequence ID" value="GIY04334.1"/>
    <property type="molecule type" value="Genomic_DNA"/>
</dbReference>
<organism evidence="1 2">
    <name type="scientific">Caerostris extrusa</name>
    <name type="common">Bark spider</name>
    <name type="synonym">Caerostris bankana</name>
    <dbReference type="NCBI Taxonomy" id="172846"/>
    <lineage>
        <taxon>Eukaryota</taxon>
        <taxon>Metazoa</taxon>
        <taxon>Ecdysozoa</taxon>
        <taxon>Arthropoda</taxon>
        <taxon>Chelicerata</taxon>
        <taxon>Arachnida</taxon>
        <taxon>Araneae</taxon>
        <taxon>Araneomorphae</taxon>
        <taxon>Entelegynae</taxon>
        <taxon>Araneoidea</taxon>
        <taxon>Araneidae</taxon>
        <taxon>Caerostris</taxon>
    </lineage>
</organism>
<dbReference type="AlphaFoldDB" id="A0AAV4Q6V3"/>
<comment type="caution">
    <text evidence="1">The sequence shown here is derived from an EMBL/GenBank/DDBJ whole genome shotgun (WGS) entry which is preliminary data.</text>
</comment>
<dbReference type="Proteomes" id="UP001054945">
    <property type="component" value="Unassembled WGS sequence"/>
</dbReference>
<evidence type="ECO:0000313" key="2">
    <source>
        <dbReference type="Proteomes" id="UP001054945"/>
    </source>
</evidence>
<proteinExistence type="predicted"/>
<evidence type="ECO:0000313" key="1">
    <source>
        <dbReference type="EMBL" id="GIY04334.1"/>
    </source>
</evidence>
<keyword evidence="2" id="KW-1185">Reference proteome</keyword>
<protein>
    <submittedName>
        <fullName evidence="1">Uncharacterized protein</fullName>
    </submittedName>
</protein>